<name>A0ABQ9DPS4_9PASS</name>
<keyword evidence="4" id="KW-0472">Membrane</keyword>
<comment type="similarity">
    <text evidence="1">Belongs to the MINAR family.</text>
</comment>
<organism evidence="7 8">
    <name type="scientific">Willisornis vidua</name>
    <name type="common">Xingu scale-backed antbird</name>
    <dbReference type="NCBI Taxonomy" id="1566151"/>
    <lineage>
        <taxon>Eukaryota</taxon>
        <taxon>Metazoa</taxon>
        <taxon>Chordata</taxon>
        <taxon>Craniata</taxon>
        <taxon>Vertebrata</taxon>
        <taxon>Euteleostomi</taxon>
        <taxon>Archelosauria</taxon>
        <taxon>Archosauria</taxon>
        <taxon>Dinosauria</taxon>
        <taxon>Saurischia</taxon>
        <taxon>Theropoda</taxon>
        <taxon>Coelurosauria</taxon>
        <taxon>Aves</taxon>
        <taxon>Neognathae</taxon>
        <taxon>Neoaves</taxon>
        <taxon>Telluraves</taxon>
        <taxon>Australaves</taxon>
        <taxon>Passeriformes</taxon>
        <taxon>Thamnophilidae</taxon>
        <taxon>Willisornis</taxon>
    </lineage>
</organism>
<feature type="domain" description="Major intrinsically disordered Notch2-binding receptor 1-like C-terminal" evidence="6">
    <location>
        <begin position="67"/>
        <end position="160"/>
    </location>
</feature>
<evidence type="ECO:0000313" key="8">
    <source>
        <dbReference type="Proteomes" id="UP001145742"/>
    </source>
</evidence>
<evidence type="ECO:0000313" key="7">
    <source>
        <dbReference type="EMBL" id="KAJ7424043.1"/>
    </source>
</evidence>
<keyword evidence="3" id="KW-1133">Transmembrane helix</keyword>
<sequence>MHRQEAEAVAVVFTTVQHRNMDLSVLPNNNHPDKFLQLEVKSLVKSSALLQASWAKFPDAALPGVQRWHNRVYLQREMKTVTELPGLDLNRVSPEVIDKALGKHITPITLKSTIKNNPLYSDIQVDDDWEEKKKTPSWTVQDYDRHSLHSDLASHIKSGRLGAEITSLGNLFERPALLWVKNMFNNQDDRPRGSQCPELEDHDCKNDQLPVNPEIVQDLLLQLDPYKSTEPDEIYPRILKELDDVIANPHLIFEWSWKSGEVLAGWKLANVVLIFKKGKKEDPRNYKPVNLTSGPGKVMAKIILGGIEKHLKDNAVIGLSQHGFMRGKSCLTNLISFHDEVKHVADQRKPADVSFLDFCKIFNTVSHRTLLGKMSSTQLD</sequence>
<accession>A0ABQ9DPS4</accession>
<evidence type="ECO:0000256" key="2">
    <source>
        <dbReference type="ARBA" id="ARBA00022692"/>
    </source>
</evidence>
<dbReference type="EMBL" id="WHWB01032752">
    <property type="protein sequence ID" value="KAJ7424043.1"/>
    <property type="molecule type" value="Genomic_DNA"/>
</dbReference>
<dbReference type="Proteomes" id="UP001145742">
    <property type="component" value="Unassembled WGS sequence"/>
</dbReference>
<gene>
    <name evidence="7" type="ORF">WISP_30579</name>
</gene>
<dbReference type="InterPro" id="IPR009626">
    <property type="entry name" value="MINAR1-like_C"/>
</dbReference>
<dbReference type="PANTHER" id="PTHR31530">
    <property type="entry name" value="MAJOR INTRINSICALLY DISORDERED NOTCH2-BINDING RECEPTOR 1 MINAR1 FAMILY MEMBER"/>
    <property type="match status" value="1"/>
</dbReference>
<evidence type="ECO:0000256" key="4">
    <source>
        <dbReference type="ARBA" id="ARBA00023136"/>
    </source>
</evidence>
<keyword evidence="2" id="KW-0812">Transmembrane</keyword>
<evidence type="ECO:0000256" key="5">
    <source>
        <dbReference type="ARBA" id="ARBA00037847"/>
    </source>
</evidence>
<comment type="caution">
    <text evidence="7">The sequence shown here is derived from an EMBL/GenBank/DDBJ whole genome shotgun (WGS) entry which is preliminary data.</text>
</comment>
<evidence type="ECO:0000256" key="1">
    <source>
        <dbReference type="ARBA" id="ARBA00006410"/>
    </source>
</evidence>
<comment type="subcellular location">
    <subcellularLocation>
        <location evidence="5">Endomembrane system</location>
        <topology evidence="5">Single-pass membrane protein</topology>
    </subcellularLocation>
</comment>
<keyword evidence="8" id="KW-1185">Reference proteome</keyword>
<dbReference type="Pfam" id="PF06789">
    <property type="entry name" value="MINAR1_C"/>
    <property type="match status" value="1"/>
</dbReference>
<evidence type="ECO:0000256" key="3">
    <source>
        <dbReference type="ARBA" id="ARBA00022989"/>
    </source>
</evidence>
<proteinExistence type="inferred from homology"/>
<dbReference type="InterPro" id="IPR039706">
    <property type="entry name" value="MINAR1-like"/>
</dbReference>
<evidence type="ECO:0000259" key="6">
    <source>
        <dbReference type="Pfam" id="PF06789"/>
    </source>
</evidence>
<dbReference type="PANTHER" id="PTHR31530:SF4">
    <property type="entry name" value="MAJOR INTRINSICALLY DISORDERED NOTCH2-BINDING RECEPTOR 1-LIKE"/>
    <property type="match status" value="1"/>
</dbReference>
<protein>
    <recommendedName>
        <fullName evidence="6">Major intrinsically disordered Notch2-binding receptor 1-like C-terminal domain-containing protein</fullName>
    </recommendedName>
</protein>
<reference evidence="7" key="1">
    <citation type="submission" date="2019-10" db="EMBL/GenBank/DDBJ databases">
        <authorList>
            <person name="Soares A.E.R."/>
            <person name="Aleixo A."/>
            <person name="Schneider P."/>
            <person name="Miyaki C.Y."/>
            <person name="Schneider M.P."/>
            <person name="Mello C."/>
            <person name="Vasconcelos A.T.R."/>
        </authorList>
    </citation>
    <scope>NUCLEOTIDE SEQUENCE</scope>
    <source>
        <tissue evidence="7">Muscle</tissue>
    </source>
</reference>